<dbReference type="InterPro" id="IPR045249">
    <property type="entry name" value="HARBI1-like"/>
</dbReference>
<dbReference type="OrthoDB" id="666777at2759"/>
<comment type="cofactor">
    <cofactor evidence="1">
        <name>a divalent metal cation</name>
        <dbReference type="ChEBI" id="CHEBI:60240"/>
    </cofactor>
</comment>
<gene>
    <name evidence="9" type="ORF">C2845_PM03G05570</name>
</gene>
<dbReference type="GO" id="GO:0016787">
    <property type="term" value="F:hydrolase activity"/>
    <property type="evidence" value="ECO:0007669"/>
    <property type="project" value="UniProtKB-KW"/>
</dbReference>
<dbReference type="PANTHER" id="PTHR22930:SF281">
    <property type="entry name" value="NUCLEASE"/>
    <property type="match status" value="1"/>
</dbReference>
<dbReference type="Pfam" id="PF13359">
    <property type="entry name" value="DDE_Tnp_4"/>
    <property type="match status" value="1"/>
</dbReference>
<dbReference type="InterPro" id="IPR027806">
    <property type="entry name" value="HARBI1_dom"/>
</dbReference>
<dbReference type="AlphaFoldDB" id="A0A3L6T863"/>
<dbReference type="PANTHER" id="PTHR22930">
    <property type="match status" value="1"/>
</dbReference>
<keyword evidence="6" id="KW-0378">Hydrolase</keyword>
<evidence type="ECO:0000256" key="7">
    <source>
        <dbReference type="ARBA" id="ARBA00023242"/>
    </source>
</evidence>
<comment type="caution">
    <text evidence="9">The sequence shown here is derived from an EMBL/GenBank/DDBJ whole genome shotgun (WGS) entry which is preliminary data.</text>
</comment>
<evidence type="ECO:0000256" key="6">
    <source>
        <dbReference type="ARBA" id="ARBA00022801"/>
    </source>
</evidence>
<dbReference type="Proteomes" id="UP000275267">
    <property type="component" value="Unassembled WGS sequence"/>
</dbReference>
<comment type="subcellular location">
    <subcellularLocation>
        <location evidence="2">Nucleus</location>
    </subcellularLocation>
</comment>
<evidence type="ECO:0000259" key="8">
    <source>
        <dbReference type="Pfam" id="PF13359"/>
    </source>
</evidence>
<comment type="similarity">
    <text evidence="3">Belongs to the HARBI1 family.</text>
</comment>
<evidence type="ECO:0000256" key="5">
    <source>
        <dbReference type="ARBA" id="ARBA00022723"/>
    </source>
</evidence>
<accession>A0A3L6T863</accession>
<proteinExistence type="inferred from homology"/>
<evidence type="ECO:0000256" key="2">
    <source>
        <dbReference type="ARBA" id="ARBA00004123"/>
    </source>
</evidence>
<reference evidence="10" key="1">
    <citation type="journal article" date="2019" name="Nat. Commun.">
        <title>The genome of broomcorn millet.</title>
        <authorList>
            <person name="Zou C."/>
            <person name="Miki D."/>
            <person name="Li D."/>
            <person name="Tang Q."/>
            <person name="Xiao L."/>
            <person name="Rajput S."/>
            <person name="Deng P."/>
            <person name="Jia W."/>
            <person name="Huang R."/>
            <person name="Zhang M."/>
            <person name="Sun Y."/>
            <person name="Hu J."/>
            <person name="Fu X."/>
            <person name="Schnable P.S."/>
            <person name="Li F."/>
            <person name="Zhang H."/>
            <person name="Feng B."/>
            <person name="Zhu X."/>
            <person name="Liu R."/>
            <person name="Schnable J.C."/>
            <person name="Zhu J.-K."/>
            <person name="Zhang H."/>
        </authorList>
    </citation>
    <scope>NUCLEOTIDE SEQUENCE [LARGE SCALE GENOMIC DNA]</scope>
</reference>
<keyword evidence="4" id="KW-0540">Nuclease</keyword>
<dbReference type="EMBL" id="PQIB02000002">
    <property type="protein sequence ID" value="RLN33036.1"/>
    <property type="molecule type" value="Genomic_DNA"/>
</dbReference>
<dbReference type="STRING" id="4540.A0A3L6T863"/>
<dbReference type="GO" id="GO:0004518">
    <property type="term" value="F:nuclease activity"/>
    <property type="evidence" value="ECO:0007669"/>
    <property type="project" value="UniProtKB-KW"/>
</dbReference>
<keyword evidence="7" id="KW-0539">Nucleus</keyword>
<keyword evidence="10" id="KW-1185">Reference proteome</keyword>
<sequence length="188" mass="21548">MRFIFAVAGWPGSAHDSRVLTHALANFSSFPVLPQGKYYLVDSGYPNRIGYLTPFKGSKYHIPEFHHRSGSPPQGKYEMFNFLHSSLRNVIERSFGVLKQKWRILKGIPSFSTRTQKHIVLACMASHNFIRDSRLHDEEFDRCDADEDYLLEETSATTQDENQDGQNEVIMNIIRDRIADALVNAREG</sequence>
<evidence type="ECO:0000313" key="10">
    <source>
        <dbReference type="Proteomes" id="UP000275267"/>
    </source>
</evidence>
<feature type="domain" description="DDE Tnp4" evidence="8">
    <location>
        <begin position="2"/>
        <end position="128"/>
    </location>
</feature>
<organism evidence="9 10">
    <name type="scientific">Panicum miliaceum</name>
    <name type="common">Proso millet</name>
    <name type="synonym">Broomcorn millet</name>
    <dbReference type="NCBI Taxonomy" id="4540"/>
    <lineage>
        <taxon>Eukaryota</taxon>
        <taxon>Viridiplantae</taxon>
        <taxon>Streptophyta</taxon>
        <taxon>Embryophyta</taxon>
        <taxon>Tracheophyta</taxon>
        <taxon>Spermatophyta</taxon>
        <taxon>Magnoliopsida</taxon>
        <taxon>Liliopsida</taxon>
        <taxon>Poales</taxon>
        <taxon>Poaceae</taxon>
        <taxon>PACMAD clade</taxon>
        <taxon>Panicoideae</taxon>
        <taxon>Panicodae</taxon>
        <taxon>Paniceae</taxon>
        <taxon>Panicinae</taxon>
        <taxon>Panicum</taxon>
        <taxon>Panicum sect. Panicum</taxon>
    </lineage>
</organism>
<evidence type="ECO:0000256" key="1">
    <source>
        <dbReference type="ARBA" id="ARBA00001968"/>
    </source>
</evidence>
<dbReference type="GO" id="GO:0005634">
    <property type="term" value="C:nucleus"/>
    <property type="evidence" value="ECO:0007669"/>
    <property type="project" value="UniProtKB-SubCell"/>
</dbReference>
<name>A0A3L6T863_PANMI</name>
<evidence type="ECO:0000256" key="4">
    <source>
        <dbReference type="ARBA" id="ARBA00022722"/>
    </source>
</evidence>
<protein>
    <submittedName>
        <fullName evidence="9">Nuclease HARBI1</fullName>
    </submittedName>
</protein>
<evidence type="ECO:0000313" key="9">
    <source>
        <dbReference type="EMBL" id="RLN33036.1"/>
    </source>
</evidence>
<dbReference type="GO" id="GO:0046872">
    <property type="term" value="F:metal ion binding"/>
    <property type="evidence" value="ECO:0007669"/>
    <property type="project" value="UniProtKB-KW"/>
</dbReference>
<evidence type="ECO:0000256" key="3">
    <source>
        <dbReference type="ARBA" id="ARBA00006958"/>
    </source>
</evidence>
<keyword evidence="5" id="KW-0479">Metal-binding</keyword>